<gene>
    <name evidence="13" type="ORF">F9C07_2107517</name>
</gene>
<accession>A0A7U2MH29</accession>
<dbReference type="GO" id="GO:0005829">
    <property type="term" value="C:cytosol"/>
    <property type="evidence" value="ECO:0007669"/>
    <property type="project" value="EnsemblFungi"/>
</dbReference>
<evidence type="ECO:0000256" key="3">
    <source>
        <dbReference type="ARBA" id="ARBA00018067"/>
    </source>
</evidence>
<dbReference type="SUPFAM" id="SSF47954">
    <property type="entry name" value="Cyclin-like"/>
    <property type="match status" value="2"/>
</dbReference>
<keyword evidence="4" id="KW-0813">Transport</keyword>
<keyword evidence="14" id="KW-1185">Reference proteome</keyword>
<dbReference type="GO" id="GO:0061908">
    <property type="term" value="C:phagophore"/>
    <property type="evidence" value="ECO:0007669"/>
    <property type="project" value="EnsemblFungi"/>
</dbReference>
<dbReference type="VEuPathDB" id="FungiDB:AFLA_005249"/>
<evidence type="ECO:0000313" key="14">
    <source>
        <dbReference type="Proteomes" id="UP000596276"/>
    </source>
</evidence>
<reference evidence="14" key="1">
    <citation type="journal article" date="2021" name="G3 (Bethesda)">
        <title>Chromosome assembled and annotated genome sequence of Aspergillus flavus NRRL 3357.</title>
        <authorList>
            <person name="Skerker J.M."/>
            <person name="Pianalto K.M."/>
            <person name="Mondo S.J."/>
            <person name="Yang K."/>
            <person name="Arkin A.P."/>
            <person name="Keller N.P."/>
            <person name="Grigoriev I.V."/>
            <person name="Louise Glass N.L."/>
        </authorList>
    </citation>
    <scope>NUCLEOTIDE SEQUENCE [LARGE SCALE GENOMIC DNA]</scope>
    <source>
        <strain evidence="14">ATCC 200026 / FGSC A1120 / IAM 13836 / NRRL 3357 / JCM 12722 / SRRC 167</strain>
    </source>
</reference>
<proteinExistence type="inferred from homology"/>
<keyword evidence="8" id="KW-0072">Autophagy</keyword>
<dbReference type="FunFam" id="1.10.472.10:FF:000086">
    <property type="entry name" value="Cyclin domain protein"/>
    <property type="match status" value="1"/>
</dbReference>
<keyword evidence="7" id="KW-0653">Protein transport</keyword>
<evidence type="ECO:0000256" key="8">
    <source>
        <dbReference type="ARBA" id="ARBA00023006"/>
    </source>
</evidence>
<organism evidence="13 14">
    <name type="scientific">Aspergillus flavus (strain ATCC 200026 / FGSC A1120 / IAM 13836 / NRRL 3357 / JCM 12722 / SRRC 167)</name>
    <dbReference type="NCBI Taxonomy" id="332952"/>
    <lineage>
        <taxon>Eukaryota</taxon>
        <taxon>Fungi</taxon>
        <taxon>Dikarya</taxon>
        <taxon>Ascomycota</taxon>
        <taxon>Pezizomycotina</taxon>
        <taxon>Eurotiomycetes</taxon>
        <taxon>Eurotiomycetidae</taxon>
        <taxon>Eurotiales</taxon>
        <taxon>Aspergillaceae</taxon>
        <taxon>Aspergillus</taxon>
        <taxon>Aspergillus subgen. Circumdati</taxon>
    </lineage>
</organism>
<dbReference type="Gene3D" id="1.10.472.10">
    <property type="entry name" value="Cyclin-like"/>
    <property type="match status" value="2"/>
</dbReference>
<protein>
    <recommendedName>
        <fullName evidence="3">Autophagy-related protein 3</fullName>
    </recommendedName>
    <alternativeName>
        <fullName evidence="9 10">Autophagy-related E2-like conjugation enzyme ATG3</fullName>
    </alternativeName>
</protein>
<dbReference type="GO" id="GO:0061723">
    <property type="term" value="P:glycophagy"/>
    <property type="evidence" value="ECO:0007669"/>
    <property type="project" value="TreeGrafter"/>
</dbReference>
<keyword evidence="5" id="KW-0963">Cytoplasm</keyword>
<dbReference type="GO" id="GO:0015031">
    <property type="term" value="P:protein transport"/>
    <property type="evidence" value="ECO:0007669"/>
    <property type="project" value="UniProtKB-KW"/>
</dbReference>
<evidence type="ECO:0000256" key="7">
    <source>
        <dbReference type="ARBA" id="ARBA00022927"/>
    </source>
</evidence>
<feature type="compositionally biased region" description="Basic and acidic residues" evidence="12">
    <location>
        <begin position="463"/>
        <end position="478"/>
    </location>
</feature>
<sequence>MARSSADGLKYLSNALATPEQLSNSSSAIDGVAPELEASIRFAGTQLTQAAGVLLRLSQDIIAQAIVTFTRFWIGAEGGSLRFYSVKDVSAAALYMTAKLSFQPTSPRSVLNVYNFLVSKDASPLWFINPKGVSEKPSPETYCLSEGGYQSQRMVLLRTESIILRTLGFNTHVALPHTIALTYLQTLGVSSSAVAQRVFEHLNAALLSPQLLYVTHQPNALAVSSIYLAAREVGVKLVDGEWWEVFDVDREELGFLVVGMRSMEGFARAEIEKWKGRAIPIVVDEVEAEIERRRMMAEGDPESVGRNTALLQLLDHKHTEQGRGESLLSALIHSTEVTTITMNILHSTLSTWRDRLAPVSRTSTFRNTGQITPEEFVLAGDYLVYKFPSWSWADASNPAKRVSYLPPGKQFLVTRGVPCHRRLNDNFAGDAGHDDELVRDMLSGGTGGVDDDGWLRTGGGQDSADRQENRIKDVRTVDESGNMGEREEEEDEIPDMEDEDDDEEAIIRDPASGTTQPTRTYNLYITYSNFYRTPRLYMSGYLSPSEPLPPHLMMEDVVGDYKDKTVTLEDFPWYDGNVKMASVHPCRHASVMKTLLDRADAALKLRREKLKQAQSDPSKAPSVGESGLEGLVDDIKALSLSDQQQHGSDKSGGDEWEVLQHDEEEQVAIRVDQYLVVFLKFIASVTPGIEHDFTMGV</sequence>
<dbReference type="EMBL" id="CP044621">
    <property type="protein sequence ID" value="QRD83595.1"/>
    <property type="molecule type" value="Genomic_DNA"/>
</dbReference>
<evidence type="ECO:0000256" key="1">
    <source>
        <dbReference type="ARBA" id="ARBA00004496"/>
    </source>
</evidence>
<evidence type="ECO:0000256" key="2">
    <source>
        <dbReference type="ARBA" id="ARBA00007683"/>
    </source>
</evidence>
<dbReference type="GO" id="GO:0000407">
    <property type="term" value="C:phagophore assembly site"/>
    <property type="evidence" value="ECO:0007669"/>
    <property type="project" value="EnsemblFungi"/>
</dbReference>
<comment type="subcellular location">
    <subcellularLocation>
        <location evidence="1">Cytoplasm</location>
    </subcellularLocation>
</comment>
<evidence type="ECO:0000256" key="4">
    <source>
        <dbReference type="ARBA" id="ARBA00022448"/>
    </source>
</evidence>
<dbReference type="GO" id="GO:0006612">
    <property type="term" value="P:protein targeting to membrane"/>
    <property type="evidence" value="ECO:0007669"/>
    <property type="project" value="EnsemblFungi"/>
</dbReference>
<evidence type="ECO:0000256" key="5">
    <source>
        <dbReference type="ARBA" id="ARBA00022490"/>
    </source>
</evidence>
<name>A0A7U2MH29_ASPFN</name>
<feature type="compositionally biased region" description="Acidic residues" evidence="12">
    <location>
        <begin position="486"/>
        <end position="501"/>
    </location>
</feature>
<dbReference type="AlphaFoldDB" id="A0A7U2MH29"/>
<dbReference type="VEuPathDB" id="FungiDB:F9C07_2107517"/>
<evidence type="ECO:0000256" key="12">
    <source>
        <dbReference type="SAM" id="MobiDB-lite"/>
    </source>
</evidence>
<dbReference type="Pfam" id="PF03987">
    <property type="entry name" value="Autophagy_act_C"/>
    <property type="match status" value="1"/>
</dbReference>
<keyword evidence="6" id="KW-0833">Ubl conjugation pathway</keyword>
<dbReference type="GO" id="GO:0019776">
    <property type="term" value="F:Atg8-family ligase activity"/>
    <property type="evidence" value="ECO:0007669"/>
    <property type="project" value="EnsemblFungi"/>
</dbReference>
<dbReference type="InterPro" id="IPR036915">
    <property type="entry name" value="Cyclin-like_sf"/>
</dbReference>
<dbReference type="VEuPathDB" id="FungiDB:AFLA_005248"/>
<dbReference type="GO" id="GO:0005739">
    <property type="term" value="C:mitochondrion"/>
    <property type="evidence" value="ECO:0007669"/>
    <property type="project" value="EnsemblFungi"/>
</dbReference>
<comment type="subunit">
    <text evidence="11">Monomer. Interacts with ATG8 through an intermediate thioester bond through the C-terminal Gly of ATG8. Also interacts with the 40 amino acid C-terminal region of the E1-like ATG7 enzyme. Also interacts with the ATG12-ATG5 conjugate.</text>
</comment>
<dbReference type="GO" id="GO:0000045">
    <property type="term" value="P:autophagosome assembly"/>
    <property type="evidence" value="ECO:0007669"/>
    <property type="project" value="EnsemblFungi"/>
</dbReference>
<evidence type="ECO:0000256" key="9">
    <source>
        <dbReference type="ARBA" id="ARBA00032144"/>
    </source>
</evidence>
<dbReference type="GO" id="GO:0000422">
    <property type="term" value="P:autophagy of mitochondrion"/>
    <property type="evidence" value="ECO:0007669"/>
    <property type="project" value="EnsemblFungi"/>
</dbReference>
<evidence type="ECO:0000256" key="6">
    <source>
        <dbReference type="ARBA" id="ARBA00022786"/>
    </source>
</evidence>
<feature type="region of interest" description="Disordered" evidence="12">
    <location>
        <begin position="449"/>
        <end position="501"/>
    </location>
</feature>
<evidence type="ECO:0000256" key="11">
    <source>
        <dbReference type="ARBA" id="ARBA00063981"/>
    </source>
</evidence>
<dbReference type="PANTHER" id="PTHR12866">
    <property type="entry name" value="UBIQUITIN-LIKE-CONJUGATING ENZYME ATG3"/>
    <property type="match status" value="1"/>
</dbReference>
<evidence type="ECO:0000313" key="13">
    <source>
        <dbReference type="EMBL" id="QRD83595.1"/>
    </source>
</evidence>
<dbReference type="GO" id="GO:0034727">
    <property type="term" value="P:piecemeal microautophagy of the nucleus"/>
    <property type="evidence" value="ECO:0007669"/>
    <property type="project" value="EnsemblFungi"/>
</dbReference>
<evidence type="ECO:0000256" key="10">
    <source>
        <dbReference type="ARBA" id="ARBA00033139"/>
    </source>
</evidence>
<comment type="similarity">
    <text evidence="2">Belongs to the ATG3 family.</text>
</comment>
<dbReference type="Proteomes" id="UP000596276">
    <property type="component" value="Chromosome 5"/>
</dbReference>
<dbReference type="FunFam" id="1.10.472.10:FF:000126">
    <property type="entry name" value="Cyclin domain protein"/>
    <property type="match status" value="1"/>
</dbReference>
<dbReference type="PANTHER" id="PTHR12866:SF2">
    <property type="entry name" value="UBIQUITIN-LIKE-CONJUGATING ENZYME ATG3"/>
    <property type="match status" value="1"/>
</dbReference>
<dbReference type="InterPro" id="IPR007135">
    <property type="entry name" value="Atg3/Atg10"/>
</dbReference>